<dbReference type="InterPro" id="IPR010699">
    <property type="entry name" value="DUF1275"/>
</dbReference>
<gene>
    <name evidence="2" type="ORF">CLAFUR5_08109</name>
</gene>
<dbReference type="PANTHER" id="PTHR37488">
    <property type="entry name" value="DUF1275 DOMAIN-CONTAINING PROTEIN"/>
    <property type="match status" value="1"/>
</dbReference>
<dbReference type="Pfam" id="PF06912">
    <property type="entry name" value="DUF1275"/>
    <property type="match status" value="1"/>
</dbReference>
<dbReference type="GeneID" id="71987987"/>
<evidence type="ECO:0000256" key="1">
    <source>
        <dbReference type="SAM" id="Phobius"/>
    </source>
</evidence>
<keyword evidence="1" id="KW-1133">Transmembrane helix</keyword>
<protein>
    <submittedName>
        <fullName evidence="2">Uncharacterized protein</fullName>
    </submittedName>
</protein>
<sequence length="247" mass="27218">MDSSHEYPQRIKSKTLISKFLAYLRTNIDKAQHLLEVELLFLALATGIIDSVTFPKFHCYFTVPVAHLATSLGFFCLGVFLAGQSAKRLSCKSSQWWLLLTNILQIAMFVVAALLNLVFRTENQPAEARFVNSASLVCSIGLWAMASGMQVAMSRQLSMPEIPTTQATAAYVDPNLFAGIRENRSRNRMVMFLVTLCVGSFIGAPAYHYASTALALFLAGVVKVGVLGTFFFNKSKMERGISKIADV</sequence>
<proteinExistence type="predicted"/>
<evidence type="ECO:0000313" key="3">
    <source>
        <dbReference type="Proteomes" id="UP000756132"/>
    </source>
</evidence>
<dbReference type="OMA" id="MPEIPTT"/>
<feature type="transmembrane region" description="Helical" evidence="1">
    <location>
        <begin position="60"/>
        <end position="83"/>
    </location>
</feature>
<dbReference type="PANTHER" id="PTHR37488:SF2">
    <property type="entry name" value="DUF1275 DOMAIN-CONTAINING PROTEIN"/>
    <property type="match status" value="1"/>
</dbReference>
<keyword evidence="3" id="KW-1185">Reference proteome</keyword>
<name>A0A9Q8P725_PASFU</name>
<feature type="transmembrane region" description="Helical" evidence="1">
    <location>
        <begin position="95"/>
        <end position="118"/>
    </location>
</feature>
<dbReference type="EMBL" id="CP090165">
    <property type="protein sequence ID" value="UJO15571.1"/>
    <property type="molecule type" value="Genomic_DNA"/>
</dbReference>
<organism evidence="2 3">
    <name type="scientific">Passalora fulva</name>
    <name type="common">Tomato leaf mold</name>
    <name type="synonym">Cladosporium fulvum</name>
    <dbReference type="NCBI Taxonomy" id="5499"/>
    <lineage>
        <taxon>Eukaryota</taxon>
        <taxon>Fungi</taxon>
        <taxon>Dikarya</taxon>
        <taxon>Ascomycota</taxon>
        <taxon>Pezizomycotina</taxon>
        <taxon>Dothideomycetes</taxon>
        <taxon>Dothideomycetidae</taxon>
        <taxon>Mycosphaerellales</taxon>
        <taxon>Mycosphaerellaceae</taxon>
        <taxon>Fulvia</taxon>
    </lineage>
</organism>
<dbReference type="Proteomes" id="UP000756132">
    <property type="component" value="Chromosome 3"/>
</dbReference>
<evidence type="ECO:0000313" key="2">
    <source>
        <dbReference type="EMBL" id="UJO15571.1"/>
    </source>
</evidence>
<dbReference type="KEGG" id="ffu:CLAFUR5_08109"/>
<reference evidence="2" key="1">
    <citation type="submission" date="2021-12" db="EMBL/GenBank/DDBJ databases">
        <authorList>
            <person name="Zaccaron A."/>
            <person name="Stergiopoulos I."/>
        </authorList>
    </citation>
    <scope>NUCLEOTIDE SEQUENCE</scope>
    <source>
        <strain evidence="2">Race5_Kim</strain>
    </source>
</reference>
<reference evidence="2" key="2">
    <citation type="journal article" date="2022" name="Microb. Genom.">
        <title>A chromosome-scale genome assembly of the tomato pathogen Cladosporium fulvum reveals a compartmentalized genome architecture and the presence of a dispensable chromosome.</title>
        <authorList>
            <person name="Zaccaron A.Z."/>
            <person name="Chen L.H."/>
            <person name="Samaras A."/>
            <person name="Stergiopoulos I."/>
        </authorList>
    </citation>
    <scope>NUCLEOTIDE SEQUENCE</scope>
    <source>
        <strain evidence="2">Race5_Kim</strain>
    </source>
</reference>
<dbReference type="AlphaFoldDB" id="A0A9Q8P725"/>
<keyword evidence="1" id="KW-0812">Transmembrane</keyword>
<accession>A0A9Q8P725</accession>
<dbReference type="RefSeq" id="XP_047759937.1">
    <property type="nucleotide sequence ID" value="XM_047907257.1"/>
</dbReference>
<feature type="transmembrane region" description="Helical" evidence="1">
    <location>
        <begin position="189"/>
        <end position="207"/>
    </location>
</feature>
<keyword evidence="1" id="KW-0472">Membrane</keyword>
<feature type="transmembrane region" description="Helical" evidence="1">
    <location>
        <begin position="213"/>
        <end position="233"/>
    </location>
</feature>
<dbReference type="OrthoDB" id="5223589at2759"/>